<evidence type="ECO:0000256" key="2">
    <source>
        <dbReference type="SAM" id="Phobius"/>
    </source>
</evidence>
<sequence length="358" mass="38565">MIRNRTDQSDETRTSLFVPPASGTAADPVTSRAQEWADDTAAGTAEDTVQDRAAEAVTRPVQDQMQDQHQEQDLLPREHTVAAPEPGSRRGKVLVLATLSCLMLALAGGLYWFWQFPQEFALLADRKGNETQARLRPVSPSANQPENRAGHKTGTQAATQAAIPGGQAEPAEPARSAGPAQQDEVKQAHAPAPDDAGSDEPAASVQLPALAGFAPGSVYSGTLGEMTRLQAGSQMARADLALKEVQVRLHELEARLQPEPLKETRAQQSELATMQQSLQKSMDRILTALTARSEEKADDIAGSLAVVAVRSQGGHLEAELKGTPGTFWVREGETVQGLRVDEISRQRVRLNGQTLPWR</sequence>
<reference evidence="3" key="1">
    <citation type="journal article" date="2021" name="PeerJ">
        <title>Extensive microbial diversity within the chicken gut microbiome revealed by metagenomics and culture.</title>
        <authorList>
            <person name="Gilroy R."/>
            <person name="Ravi A."/>
            <person name="Getino M."/>
            <person name="Pursley I."/>
            <person name="Horton D.L."/>
            <person name="Alikhan N.F."/>
            <person name="Baker D."/>
            <person name="Gharbi K."/>
            <person name="Hall N."/>
            <person name="Watson M."/>
            <person name="Adriaenssens E.M."/>
            <person name="Foster-Nyarko E."/>
            <person name="Jarju S."/>
            <person name="Secka A."/>
            <person name="Antonio M."/>
            <person name="Oren A."/>
            <person name="Chaudhuri R.R."/>
            <person name="La Ragione R."/>
            <person name="Hildebrand F."/>
            <person name="Pallen M.J."/>
        </authorList>
    </citation>
    <scope>NUCLEOTIDE SEQUENCE</scope>
    <source>
        <strain evidence="3">ChiHecec2B26-446</strain>
    </source>
</reference>
<evidence type="ECO:0000313" key="4">
    <source>
        <dbReference type="Proteomes" id="UP000886752"/>
    </source>
</evidence>
<accession>A0A9D1TPQ0</accession>
<dbReference type="AlphaFoldDB" id="A0A9D1TPQ0"/>
<evidence type="ECO:0000256" key="1">
    <source>
        <dbReference type="SAM" id="MobiDB-lite"/>
    </source>
</evidence>
<keyword evidence="2" id="KW-0812">Transmembrane</keyword>
<protein>
    <submittedName>
        <fullName evidence="3">Uncharacterized protein</fullName>
    </submittedName>
</protein>
<organism evidence="3 4">
    <name type="scientific">Candidatus Desulfovibrio intestinipullorum</name>
    <dbReference type="NCBI Taxonomy" id="2838536"/>
    <lineage>
        <taxon>Bacteria</taxon>
        <taxon>Pseudomonadati</taxon>
        <taxon>Thermodesulfobacteriota</taxon>
        <taxon>Desulfovibrionia</taxon>
        <taxon>Desulfovibrionales</taxon>
        <taxon>Desulfovibrionaceae</taxon>
        <taxon>Desulfovibrio</taxon>
    </lineage>
</organism>
<keyword evidence="2" id="KW-1133">Transmembrane helix</keyword>
<evidence type="ECO:0000313" key="3">
    <source>
        <dbReference type="EMBL" id="HIW00619.1"/>
    </source>
</evidence>
<dbReference type="Proteomes" id="UP000886752">
    <property type="component" value="Unassembled WGS sequence"/>
</dbReference>
<keyword evidence="2" id="KW-0472">Membrane</keyword>
<feature type="region of interest" description="Disordered" evidence="1">
    <location>
        <begin position="132"/>
        <end position="201"/>
    </location>
</feature>
<gene>
    <name evidence="3" type="ORF">H9894_05445</name>
</gene>
<comment type="caution">
    <text evidence="3">The sequence shown here is derived from an EMBL/GenBank/DDBJ whole genome shotgun (WGS) entry which is preliminary data.</text>
</comment>
<feature type="region of interest" description="Disordered" evidence="1">
    <location>
        <begin position="1"/>
        <end position="72"/>
    </location>
</feature>
<reference evidence="3" key="2">
    <citation type="submission" date="2021-04" db="EMBL/GenBank/DDBJ databases">
        <authorList>
            <person name="Gilroy R."/>
        </authorList>
    </citation>
    <scope>NUCLEOTIDE SEQUENCE</scope>
    <source>
        <strain evidence="3">ChiHecec2B26-446</strain>
    </source>
</reference>
<name>A0A9D1TPQ0_9BACT</name>
<proteinExistence type="predicted"/>
<dbReference type="EMBL" id="DXHV01000055">
    <property type="protein sequence ID" value="HIW00619.1"/>
    <property type="molecule type" value="Genomic_DNA"/>
</dbReference>
<feature type="compositionally biased region" description="Basic and acidic residues" evidence="1">
    <location>
        <begin position="1"/>
        <end position="13"/>
    </location>
</feature>
<feature type="transmembrane region" description="Helical" evidence="2">
    <location>
        <begin position="93"/>
        <end position="114"/>
    </location>
</feature>